<evidence type="ECO:0000313" key="2">
    <source>
        <dbReference type="EMBL" id="MCP1338715.1"/>
    </source>
</evidence>
<proteinExistence type="predicted"/>
<dbReference type="AlphaFoldDB" id="A0A9X2JSF9"/>
<reference evidence="2" key="1">
    <citation type="submission" date="2022-06" db="EMBL/GenBank/DDBJ databases">
        <title>Idiomarina rhizosphaerae M1R2S28.</title>
        <authorList>
            <person name="Sun J.-Q."/>
            <person name="Li L.-F."/>
        </authorList>
    </citation>
    <scope>NUCLEOTIDE SEQUENCE</scope>
    <source>
        <strain evidence="2">M1R2S28</strain>
    </source>
</reference>
<dbReference type="Proteomes" id="UP001139474">
    <property type="component" value="Unassembled WGS sequence"/>
</dbReference>
<comment type="caution">
    <text evidence="2">The sequence shown here is derived from an EMBL/GenBank/DDBJ whole genome shotgun (WGS) entry which is preliminary data.</text>
</comment>
<name>A0A9X2JSF9_9GAMM</name>
<feature type="transmembrane region" description="Helical" evidence="1">
    <location>
        <begin position="20"/>
        <end position="40"/>
    </location>
</feature>
<accession>A0A9X2JSF9</accession>
<evidence type="ECO:0000256" key="1">
    <source>
        <dbReference type="SAM" id="Phobius"/>
    </source>
</evidence>
<sequence length="153" mass="16733">MHLNSSKYHPIKKQQGSTLVAAIFVIVVLGALVAGLSSLVRTTSESVVVEVLGARSFMAAQSGLERGMVKLYSPNQNPVEICRNFSLDNESGNVLDLDTNCKATVTCREPHEYELESKEVEVHLRLESVGSCTGGKEETSRKLAIETRVRVEN</sequence>
<protein>
    <submittedName>
        <fullName evidence="2">Type II secretory pathway component</fullName>
    </submittedName>
</protein>
<organism evidence="2 3">
    <name type="scientific">Idiomarina rhizosphaerae</name>
    <dbReference type="NCBI Taxonomy" id="2961572"/>
    <lineage>
        <taxon>Bacteria</taxon>
        <taxon>Pseudomonadati</taxon>
        <taxon>Pseudomonadota</taxon>
        <taxon>Gammaproteobacteria</taxon>
        <taxon>Alteromonadales</taxon>
        <taxon>Idiomarinaceae</taxon>
        <taxon>Idiomarina</taxon>
    </lineage>
</organism>
<keyword evidence="1" id="KW-0472">Membrane</keyword>
<gene>
    <name evidence="2" type="ORF">NJR55_03830</name>
</gene>
<keyword evidence="1" id="KW-0812">Transmembrane</keyword>
<keyword evidence="3" id="KW-1185">Reference proteome</keyword>
<dbReference type="EMBL" id="JAMZDE010000003">
    <property type="protein sequence ID" value="MCP1338715.1"/>
    <property type="molecule type" value="Genomic_DNA"/>
</dbReference>
<evidence type="ECO:0000313" key="3">
    <source>
        <dbReference type="Proteomes" id="UP001139474"/>
    </source>
</evidence>
<keyword evidence="1" id="KW-1133">Transmembrane helix</keyword>
<dbReference type="RefSeq" id="WP_253617996.1">
    <property type="nucleotide sequence ID" value="NZ_JAMZDE010000003.1"/>
</dbReference>